<proteinExistence type="predicted"/>
<dbReference type="EMBL" id="JH598161">
    <property type="status" value="NOT_ANNOTATED_CDS"/>
    <property type="molecule type" value="Genomic_DNA"/>
</dbReference>
<evidence type="ECO:0000313" key="1">
    <source>
        <dbReference type="EnsemblProtists" id="HpaP804416"/>
    </source>
</evidence>
<dbReference type="Proteomes" id="UP000011713">
    <property type="component" value="Unassembled WGS sequence"/>
</dbReference>
<dbReference type="InParanoid" id="M4BDP9"/>
<keyword evidence="2" id="KW-1185">Reference proteome</keyword>
<reference evidence="2" key="1">
    <citation type="journal article" date="2010" name="Science">
        <title>Signatures of adaptation to obligate biotrophy in the Hyaloperonospora arabidopsidis genome.</title>
        <authorList>
            <person name="Baxter L."/>
            <person name="Tripathy S."/>
            <person name="Ishaque N."/>
            <person name="Boot N."/>
            <person name="Cabral A."/>
            <person name="Kemen E."/>
            <person name="Thines M."/>
            <person name="Ah-Fong A."/>
            <person name="Anderson R."/>
            <person name="Badejoko W."/>
            <person name="Bittner-Eddy P."/>
            <person name="Boore J.L."/>
            <person name="Chibucos M.C."/>
            <person name="Coates M."/>
            <person name="Dehal P."/>
            <person name="Delehaunty K."/>
            <person name="Dong S."/>
            <person name="Downton P."/>
            <person name="Dumas B."/>
            <person name="Fabro G."/>
            <person name="Fronick C."/>
            <person name="Fuerstenberg S.I."/>
            <person name="Fulton L."/>
            <person name="Gaulin E."/>
            <person name="Govers F."/>
            <person name="Hughes L."/>
            <person name="Humphray S."/>
            <person name="Jiang R.H."/>
            <person name="Judelson H."/>
            <person name="Kamoun S."/>
            <person name="Kyung K."/>
            <person name="Meijer H."/>
            <person name="Minx P."/>
            <person name="Morris P."/>
            <person name="Nelson J."/>
            <person name="Phuntumart V."/>
            <person name="Qutob D."/>
            <person name="Rehmany A."/>
            <person name="Rougon-Cardoso A."/>
            <person name="Ryden P."/>
            <person name="Torto-Alalibo T."/>
            <person name="Studholme D."/>
            <person name="Wang Y."/>
            <person name="Win J."/>
            <person name="Wood J."/>
            <person name="Clifton S.W."/>
            <person name="Rogers J."/>
            <person name="Van den Ackerveken G."/>
            <person name="Jones J.D."/>
            <person name="McDowell J.M."/>
            <person name="Beynon J."/>
            <person name="Tyler B.M."/>
        </authorList>
    </citation>
    <scope>NUCLEOTIDE SEQUENCE [LARGE SCALE GENOMIC DNA]</scope>
    <source>
        <strain evidence="2">Emoy2</strain>
    </source>
</reference>
<dbReference type="AlphaFoldDB" id="M4BDP9"/>
<dbReference type="VEuPathDB" id="FungiDB:HpaG804416"/>
<accession>M4BDP9</accession>
<dbReference type="EnsemblProtists" id="HpaT804416">
    <property type="protein sequence ID" value="HpaP804416"/>
    <property type="gene ID" value="HpaG804416"/>
</dbReference>
<name>M4BDP9_HYAAE</name>
<protein>
    <submittedName>
        <fullName evidence="1">Uncharacterized protein</fullName>
    </submittedName>
</protein>
<dbReference type="HOGENOM" id="CLU_1771638_0_0_1"/>
<organism evidence="1 2">
    <name type="scientific">Hyaloperonospora arabidopsidis (strain Emoy2)</name>
    <name type="common">Downy mildew agent</name>
    <name type="synonym">Peronospora arabidopsidis</name>
    <dbReference type="NCBI Taxonomy" id="559515"/>
    <lineage>
        <taxon>Eukaryota</taxon>
        <taxon>Sar</taxon>
        <taxon>Stramenopiles</taxon>
        <taxon>Oomycota</taxon>
        <taxon>Peronosporomycetes</taxon>
        <taxon>Peronosporales</taxon>
        <taxon>Peronosporaceae</taxon>
        <taxon>Hyaloperonospora</taxon>
    </lineage>
</organism>
<evidence type="ECO:0000313" key="2">
    <source>
        <dbReference type="Proteomes" id="UP000011713"/>
    </source>
</evidence>
<sequence length="147" mass="16806">MLCWPTLTRCVTRTSRFCSRSLTSTCRRSCASSRFTASTRTCRLRTSAPSWLQVWPARSCTERVSSSLRPCQRGTWATWRCNTSSRRRRCSVSCKMCVRPNCPTRRTLPTSLLAVAFVLASTRPTKGSRIAPSFVVLLYRRRRLFAV</sequence>
<reference evidence="1" key="2">
    <citation type="submission" date="2015-06" db="UniProtKB">
        <authorList>
            <consortium name="EnsemblProtists"/>
        </authorList>
    </citation>
    <scope>IDENTIFICATION</scope>
    <source>
        <strain evidence="1">Emoy2</strain>
    </source>
</reference>